<dbReference type="AlphaFoldDB" id="A0AAX4KK47"/>
<dbReference type="GeneID" id="91103070"/>
<reference evidence="3 4" key="1">
    <citation type="submission" date="2024-01" db="EMBL/GenBank/DDBJ databases">
        <title>Comparative genomics of Cryptococcus and Kwoniella reveals pathogenesis evolution and contrasting modes of karyotype evolution via chromosome fusion or intercentromeric recombination.</title>
        <authorList>
            <person name="Coelho M.A."/>
            <person name="David-Palma M."/>
            <person name="Shea T."/>
            <person name="Bowers K."/>
            <person name="McGinley-Smith S."/>
            <person name="Mohammad A.W."/>
            <person name="Gnirke A."/>
            <person name="Yurkov A.M."/>
            <person name="Nowrousian M."/>
            <person name="Sun S."/>
            <person name="Cuomo C.A."/>
            <person name="Heitman J."/>
        </authorList>
    </citation>
    <scope>NUCLEOTIDE SEQUENCE [LARGE SCALE GENOMIC DNA]</scope>
    <source>
        <strain evidence="3 4">PYCC6329</strain>
    </source>
</reference>
<gene>
    <name evidence="3" type="ORF">V865_004268</name>
</gene>
<keyword evidence="1" id="KW-0175">Coiled coil</keyword>
<dbReference type="Proteomes" id="UP001358614">
    <property type="component" value="Chromosome 1"/>
</dbReference>
<sequence>MPMSGSVPVHAYRLSLPDGRDVGDTDLESRRLSTKSANPQVVSRPKKKKRSWKRPTQAPNHPTSNLSSTTSTQTPISTADSSLPKLRMDQIIEPPQLSLPGNTASTVKKWDHSLFRDQDSTMRLAYRPFKEVLPKNLPPRPRLPAAFPVQQLPAKIDRVPPTASRSHITLSEFTILPRPEPRTAWQERSVSAPITTMPNGLETEAVIASGHTPSLSRDSGTKIEMLERQVQSLTDRLSNCQNELQEIRVKLDFANMSAGRAGANLGTARKEIKELKERINELEGVSLKIEDEEGIANPSGICRS</sequence>
<feature type="compositionally biased region" description="Basic residues" evidence="2">
    <location>
        <begin position="44"/>
        <end position="53"/>
    </location>
</feature>
<feature type="coiled-coil region" evidence="1">
    <location>
        <begin position="223"/>
        <end position="292"/>
    </location>
</feature>
<feature type="compositionally biased region" description="Basic and acidic residues" evidence="2">
    <location>
        <begin position="18"/>
        <end position="31"/>
    </location>
</feature>
<dbReference type="KEGG" id="ker:91103070"/>
<dbReference type="EMBL" id="CP144089">
    <property type="protein sequence ID" value="WWD06183.1"/>
    <property type="molecule type" value="Genomic_DNA"/>
</dbReference>
<feature type="compositionally biased region" description="Low complexity" evidence="2">
    <location>
        <begin position="63"/>
        <end position="78"/>
    </location>
</feature>
<proteinExistence type="predicted"/>
<name>A0AAX4KK47_9TREE</name>
<evidence type="ECO:0000256" key="2">
    <source>
        <dbReference type="SAM" id="MobiDB-lite"/>
    </source>
</evidence>
<organism evidence="3 4">
    <name type="scientific">Kwoniella europaea PYCC6329</name>
    <dbReference type="NCBI Taxonomy" id="1423913"/>
    <lineage>
        <taxon>Eukaryota</taxon>
        <taxon>Fungi</taxon>
        <taxon>Dikarya</taxon>
        <taxon>Basidiomycota</taxon>
        <taxon>Agaricomycotina</taxon>
        <taxon>Tremellomycetes</taxon>
        <taxon>Tremellales</taxon>
        <taxon>Cryptococcaceae</taxon>
        <taxon>Kwoniella</taxon>
    </lineage>
</organism>
<feature type="region of interest" description="Disordered" evidence="2">
    <location>
        <begin position="1"/>
        <end position="84"/>
    </location>
</feature>
<evidence type="ECO:0008006" key="5">
    <source>
        <dbReference type="Google" id="ProtNLM"/>
    </source>
</evidence>
<evidence type="ECO:0000313" key="4">
    <source>
        <dbReference type="Proteomes" id="UP001358614"/>
    </source>
</evidence>
<evidence type="ECO:0000313" key="3">
    <source>
        <dbReference type="EMBL" id="WWD06183.1"/>
    </source>
</evidence>
<keyword evidence="4" id="KW-1185">Reference proteome</keyword>
<accession>A0AAX4KK47</accession>
<evidence type="ECO:0000256" key="1">
    <source>
        <dbReference type="SAM" id="Coils"/>
    </source>
</evidence>
<protein>
    <recommendedName>
        <fullName evidence="5">Enkurin domain-containing protein</fullName>
    </recommendedName>
</protein>
<dbReference type="RefSeq" id="XP_066084150.1">
    <property type="nucleotide sequence ID" value="XM_066228053.1"/>
</dbReference>